<dbReference type="GO" id="GO:0052689">
    <property type="term" value="F:carboxylic ester hydrolase activity"/>
    <property type="evidence" value="ECO:0007669"/>
    <property type="project" value="InterPro"/>
</dbReference>
<dbReference type="Proteomes" id="UP001320420">
    <property type="component" value="Unassembled WGS sequence"/>
</dbReference>
<reference evidence="3 4" key="1">
    <citation type="submission" date="2024-02" db="EMBL/GenBank/DDBJ databases">
        <title>De novo assembly and annotation of 12 fungi associated with fruit tree decline syndrome in Ontario, Canada.</title>
        <authorList>
            <person name="Sulman M."/>
            <person name="Ellouze W."/>
            <person name="Ilyukhin E."/>
        </authorList>
    </citation>
    <scope>NUCLEOTIDE SEQUENCE [LARGE SCALE GENOMIC DNA]</scope>
    <source>
        <strain evidence="3 4">M11/M66-122</strain>
    </source>
</reference>
<dbReference type="Gene3D" id="3.40.50.1110">
    <property type="entry name" value="SGNH hydrolase"/>
    <property type="match status" value="1"/>
</dbReference>
<dbReference type="Pfam" id="PF13472">
    <property type="entry name" value="Lipase_GDSL_2"/>
    <property type="match status" value="1"/>
</dbReference>
<keyword evidence="1" id="KW-0732">Signal</keyword>
<feature type="chain" id="PRO_5042959581" description="SGNH hydrolase-type esterase domain-containing protein" evidence="1">
    <location>
        <begin position="24"/>
        <end position="454"/>
    </location>
</feature>
<comment type="caution">
    <text evidence="3">The sequence shown here is derived from an EMBL/GenBank/DDBJ whole genome shotgun (WGS) entry which is preliminary data.</text>
</comment>
<name>A0AAN9UWC4_9PEZI</name>
<dbReference type="InterPro" id="IPR036514">
    <property type="entry name" value="SGNH_hydro_sf"/>
</dbReference>
<evidence type="ECO:0000313" key="3">
    <source>
        <dbReference type="EMBL" id="KAK7750419.1"/>
    </source>
</evidence>
<protein>
    <recommendedName>
        <fullName evidence="2">SGNH hydrolase-type esterase domain-containing protein</fullName>
    </recommendedName>
</protein>
<accession>A0AAN9UWC4</accession>
<dbReference type="EMBL" id="JAKJXP020000064">
    <property type="protein sequence ID" value="KAK7750419.1"/>
    <property type="molecule type" value="Genomic_DNA"/>
</dbReference>
<dbReference type="InterPro" id="IPR013830">
    <property type="entry name" value="SGNH_hydro"/>
</dbReference>
<gene>
    <name evidence="3" type="ORF">SLS62_007607</name>
</gene>
<sequence length="454" mass="49875">MRHCVAVIAAAAHGLLFYSTVEGTILQNGQARDVVFPDTKINASEHDFETYPADAPELSYKGRWDSNKVSWWSSAGLVFGFTGDTVAITFGDLTTDGTLVGYRISGMDWAFTNVTAGGTHLLVTSETPGVTAVGAVAVGGRNCPSSSDPPPSPLLRFELRVSNWAYGVQIKSVHVRHGEQLVEIPSYNRSIEFIGDSLSAGMYQTYEGLSSFAYGVGAGLGDTEYTVVAYPGICVADKLCWGNPRGQVHQWFYTSDTGGRAASIWGDEPELWNFSKQETTPDIVIINLGTNDYSEPNNVSSEAFVDAYTKLIQGVHGKYPKAQVIVMELWLGFYQDGSTYAQTQGFQQELRDVVDFFRSPAYLAAPTAWDGVAETTIALNNETSDDEPFVHYFSTKGILQHNDIGPVWHPTDVGAIKVASHLMQFIKLKFGWDMVATGPEIYHETLYWNDEPNY</sequence>
<feature type="domain" description="SGNH hydrolase-type esterase" evidence="2">
    <location>
        <begin position="193"/>
        <end position="387"/>
    </location>
</feature>
<evidence type="ECO:0000313" key="4">
    <source>
        <dbReference type="Proteomes" id="UP001320420"/>
    </source>
</evidence>
<dbReference type="PANTHER" id="PTHR37834">
    <property type="entry name" value="GDSL-LIKE LIPASE/ACYLHYDROLASE DOMAIN PROTEIN (AFU_ORTHOLOGUE AFUA_2G00620)"/>
    <property type="match status" value="1"/>
</dbReference>
<dbReference type="InterPro" id="IPR052762">
    <property type="entry name" value="PCW_deacetylase/CE"/>
</dbReference>
<feature type="signal peptide" evidence="1">
    <location>
        <begin position="1"/>
        <end position="23"/>
    </location>
</feature>
<proteinExistence type="predicted"/>
<dbReference type="InterPro" id="IPR037461">
    <property type="entry name" value="CtCE2-like_dom"/>
</dbReference>
<dbReference type="PANTHER" id="PTHR37834:SF2">
    <property type="entry name" value="ESTERASE, SGNH HYDROLASE-TYPE"/>
    <property type="match status" value="1"/>
</dbReference>
<evidence type="ECO:0000256" key="1">
    <source>
        <dbReference type="SAM" id="SignalP"/>
    </source>
</evidence>
<dbReference type="CDD" id="cd01831">
    <property type="entry name" value="Endoglucanase_E_like"/>
    <property type="match status" value="1"/>
</dbReference>
<organism evidence="3 4">
    <name type="scientific">Diatrype stigma</name>
    <dbReference type="NCBI Taxonomy" id="117547"/>
    <lineage>
        <taxon>Eukaryota</taxon>
        <taxon>Fungi</taxon>
        <taxon>Dikarya</taxon>
        <taxon>Ascomycota</taxon>
        <taxon>Pezizomycotina</taxon>
        <taxon>Sordariomycetes</taxon>
        <taxon>Xylariomycetidae</taxon>
        <taxon>Xylariales</taxon>
        <taxon>Diatrypaceae</taxon>
        <taxon>Diatrype</taxon>
    </lineage>
</organism>
<keyword evidence="4" id="KW-1185">Reference proteome</keyword>
<evidence type="ECO:0000259" key="2">
    <source>
        <dbReference type="Pfam" id="PF13472"/>
    </source>
</evidence>
<dbReference type="SUPFAM" id="SSF52266">
    <property type="entry name" value="SGNH hydrolase"/>
    <property type="match status" value="1"/>
</dbReference>
<dbReference type="AlphaFoldDB" id="A0AAN9UWC4"/>